<dbReference type="GO" id="GO:0016740">
    <property type="term" value="F:transferase activity"/>
    <property type="evidence" value="ECO:0007669"/>
    <property type="project" value="UniProtKB-KW"/>
</dbReference>
<evidence type="ECO:0000313" key="3">
    <source>
        <dbReference type="Proteomes" id="UP000026682"/>
    </source>
</evidence>
<protein>
    <submittedName>
        <fullName evidence="2">Putative N-acetyltransferase YedL</fullName>
    </submittedName>
</protein>
<comment type="caution">
    <text evidence="2">The sequence shown here is derived from an EMBL/GenBank/DDBJ whole genome shotgun (WGS) entry which is preliminary data.</text>
</comment>
<proteinExistence type="predicted"/>
<evidence type="ECO:0000313" key="2">
    <source>
        <dbReference type="EMBL" id="KAK95560.1"/>
    </source>
</evidence>
<name>A0A158M5E5_9BORD</name>
<dbReference type="Proteomes" id="UP000026682">
    <property type="component" value="Unassembled WGS sequence"/>
</dbReference>
<dbReference type="RefSeq" id="WP_017685550.1">
    <property type="nucleotide sequence ID" value="NZ_JFZZ01000052.1"/>
</dbReference>
<feature type="region of interest" description="Disordered" evidence="1">
    <location>
        <begin position="56"/>
        <end position="77"/>
    </location>
</feature>
<gene>
    <name evidence="2" type="ORF">L497_3675</name>
</gene>
<sequence>MRSGRGNDSAFNGELRFQAIGIQQGQTVTVELSPQQVKTDEAAAPVAVLPPAAAHALPGDEAATSKAGGTAALAPPNGTSGAGVLALHFDQFQRSQGVLALPEGFVPESVTVTVLEEGTVRATRNVKLEF</sequence>
<dbReference type="PATRIC" id="fig|1331206.3.peg.1493"/>
<dbReference type="AlphaFoldDB" id="A0A158M5E5"/>
<organism evidence="2 3">
    <name type="scientific">Bordetella holmesii CDC-H585-BH</name>
    <dbReference type="NCBI Taxonomy" id="1331206"/>
    <lineage>
        <taxon>Bacteria</taxon>
        <taxon>Pseudomonadati</taxon>
        <taxon>Pseudomonadota</taxon>
        <taxon>Betaproteobacteria</taxon>
        <taxon>Burkholderiales</taxon>
        <taxon>Alcaligenaceae</taxon>
        <taxon>Bordetella</taxon>
    </lineage>
</organism>
<reference evidence="2 3" key="1">
    <citation type="submission" date="2014-03" db="EMBL/GenBank/DDBJ databases">
        <title>Genome sequence of Bordetella holmseii.</title>
        <authorList>
            <person name="Harvill E."/>
            <person name="Goodfield L.L."/>
            <person name="Ivanov Y."/>
            <person name="Meyer J.A."/>
            <person name="Newth C."/>
            <person name="Cassiday P."/>
            <person name="Tondella M.L."/>
            <person name="Liao P."/>
            <person name="Zimmerman J."/>
            <person name="Meert K."/>
            <person name="Wessel D."/>
            <person name="Berger J."/>
            <person name="Dean J.M."/>
            <person name="Holubkov R."/>
            <person name="Burr J."/>
            <person name="Liu T."/>
            <person name="Brinkac L.M."/>
            <person name="Sanka R."/>
            <person name="Kim M."/>
            <person name="Losada L."/>
        </authorList>
    </citation>
    <scope>NUCLEOTIDE SEQUENCE [LARGE SCALE GENOMIC DNA]</scope>
    <source>
        <strain evidence="2 3">CDC-H585-BH</strain>
    </source>
</reference>
<accession>A0A158M5E5</accession>
<dbReference type="GeneID" id="96992261"/>
<keyword evidence="2" id="KW-0808">Transferase</keyword>
<evidence type="ECO:0000256" key="1">
    <source>
        <dbReference type="SAM" id="MobiDB-lite"/>
    </source>
</evidence>
<dbReference type="EMBL" id="JFZZ01000052">
    <property type="protein sequence ID" value="KAK95560.1"/>
    <property type="molecule type" value="Genomic_DNA"/>
</dbReference>